<dbReference type="Proteomes" id="UP000645828">
    <property type="component" value="Unassembled WGS sequence"/>
</dbReference>
<evidence type="ECO:0000256" key="1">
    <source>
        <dbReference type="SAM" id="MobiDB-lite"/>
    </source>
</evidence>
<feature type="region of interest" description="Disordered" evidence="1">
    <location>
        <begin position="263"/>
        <end position="332"/>
    </location>
</feature>
<dbReference type="AlphaFoldDB" id="A0A811ZI08"/>
<feature type="region of interest" description="Disordered" evidence="1">
    <location>
        <begin position="32"/>
        <end position="56"/>
    </location>
</feature>
<name>A0A811ZI08_NYCPR</name>
<protein>
    <submittedName>
        <fullName evidence="2">(raccoon dog) hypothetical protein</fullName>
    </submittedName>
</protein>
<reference evidence="2" key="1">
    <citation type="submission" date="2020-12" db="EMBL/GenBank/DDBJ databases">
        <authorList>
            <consortium name="Molecular Ecology Group"/>
        </authorList>
    </citation>
    <scope>NUCLEOTIDE SEQUENCE</scope>
    <source>
        <strain evidence="2">TBG_1078</strain>
    </source>
</reference>
<accession>A0A811ZI08</accession>
<gene>
    <name evidence="2" type="ORF">NYPRO_LOCUS21285</name>
</gene>
<evidence type="ECO:0000313" key="2">
    <source>
        <dbReference type="EMBL" id="CAD7688492.1"/>
    </source>
</evidence>
<feature type="region of interest" description="Disordered" evidence="1">
    <location>
        <begin position="132"/>
        <end position="166"/>
    </location>
</feature>
<feature type="compositionally biased region" description="Pro residues" evidence="1">
    <location>
        <begin position="134"/>
        <end position="149"/>
    </location>
</feature>
<feature type="compositionally biased region" description="Polar residues" evidence="1">
    <location>
        <begin position="276"/>
        <end position="287"/>
    </location>
</feature>
<keyword evidence="3" id="KW-1185">Reference proteome</keyword>
<sequence length="332" mass="34517">MDILIEGNAEEEPSVRGGLQLGALYTDAAEELRAKRPQVGTTGRSSPRQEHREPVRLALAVPSVLLATPARARSSGLVPGPPPARADVQSLKGPQGPGPGSPSQRSTAAEGPRAHAGSWSTSCASCTLSAPGCAPNPSPPTPTRDPPPKGVRSHAPRRAAPSQLPWGDSGTFCIVSQSTPGGLHPCRTANPPFALEARRLLVRAPRCRSARGAGCQALTGSLDLRPQGLPAHWALAHPGVPCHLTNPRAPACRTPSCAGLAKTVPDDRPASPKGVQAQTSAPRSPTCQEHLAPQDGWAPCDPRPRSTRAGQVTARGLAPDPTPRKDGRSRTF</sequence>
<feature type="compositionally biased region" description="Basic and acidic residues" evidence="1">
    <location>
        <begin position="322"/>
        <end position="332"/>
    </location>
</feature>
<comment type="caution">
    <text evidence="2">The sequence shown here is derived from an EMBL/GenBank/DDBJ whole genome shotgun (WGS) entry which is preliminary data.</text>
</comment>
<feature type="region of interest" description="Disordered" evidence="1">
    <location>
        <begin position="72"/>
        <end position="116"/>
    </location>
</feature>
<evidence type="ECO:0000313" key="3">
    <source>
        <dbReference type="Proteomes" id="UP000645828"/>
    </source>
</evidence>
<proteinExistence type="predicted"/>
<dbReference type="EMBL" id="CAJHUB010000768">
    <property type="protein sequence ID" value="CAD7688492.1"/>
    <property type="molecule type" value="Genomic_DNA"/>
</dbReference>
<organism evidence="2 3">
    <name type="scientific">Nyctereutes procyonoides</name>
    <name type="common">Raccoon dog</name>
    <name type="synonym">Canis procyonoides</name>
    <dbReference type="NCBI Taxonomy" id="34880"/>
    <lineage>
        <taxon>Eukaryota</taxon>
        <taxon>Metazoa</taxon>
        <taxon>Chordata</taxon>
        <taxon>Craniata</taxon>
        <taxon>Vertebrata</taxon>
        <taxon>Euteleostomi</taxon>
        <taxon>Mammalia</taxon>
        <taxon>Eutheria</taxon>
        <taxon>Laurasiatheria</taxon>
        <taxon>Carnivora</taxon>
        <taxon>Caniformia</taxon>
        <taxon>Canidae</taxon>
        <taxon>Nyctereutes</taxon>
    </lineage>
</organism>